<dbReference type="AlphaFoldDB" id="A0A2V2N0X0"/>
<dbReference type="Pfam" id="PF03358">
    <property type="entry name" value="FMN_red"/>
    <property type="match status" value="1"/>
</dbReference>
<comment type="cofactor">
    <cofactor evidence="1">
        <name>FMN</name>
        <dbReference type="ChEBI" id="CHEBI:58210"/>
    </cofactor>
</comment>
<evidence type="ECO:0000313" key="8">
    <source>
        <dbReference type="Proteomes" id="UP000245657"/>
    </source>
</evidence>
<dbReference type="InterPro" id="IPR005025">
    <property type="entry name" value="FMN_Rdtase-like_dom"/>
</dbReference>
<dbReference type="GeneID" id="97549141"/>
<evidence type="ECO:0000256" key="5">
    <source>
        <dbReference type="ARBA" id="ARBA00038292"/>
    </source>
</evidence>
<dbReference type="Gene3D" id="3.40.50.360">
    <property type="match status" value="1"/>
</dbReference>
<dbReference type="PANTHER" id="PTHR43278:SF2">
    <property type="entry name" value="IRON-SULFUR FLAVOPROTEIN"/>
    <property type="match status" value="1"/>
</dbReference>
<dbReference type="PANTHER" id="PTHR43278">
    <property type="entry name" value="NAD(P)H-DEPENDENT FMN-CONTAINING OXIDOREDUCTASE YWQN-RELATED"/>
    <property type="match status" value="1"/>
</dbReference>
<dbReference type="GO" id="GO:0016491">
    <property type="term" value="F:oxidoreductase activity"/>
    <property type="evidence" value="ECO:0007669"/>
    <property type="project" value="InterPro"/>
</dbReference>
<dbReference type="RefSeq" id="WP_109967092.1">
    <property type="nucleotide sequence ID" value="NZ_CP176093.1"/>
</dbReference>
<dbReference type="EMBL" id="QGMY01000002">
    <property type="protein sequence ID" value="PWR73812.1"/>
    <property type="molecule type" value="Genomic_DNA"/>
</dbReference>
<reference evidence="7 8" key="1">
    <citation type="submission" date="2018-05" db="EMBL/GenBank/DDBJ databases">
        <title>Draft genome of Methanospirillum lacunae Ki8-1.</title>
        <authorList>
            <person name="Dueholm M.S."/>
            <person name="Nielsen P.H."/>
            <person name="Bakmann L.F."/>
            <person name="Otzen D.E."/>
        </authorList>
    </citation>
    <scope>NUCLEOTIDE SEQUENCE [LARGE SCALE GENOMIC DNA]</scope>
    <source>
        <strain evidence="7 8">Ki8-1</strain>
    </source>
</reference>
<name>A0A2V2N0X0_9EURY</name>
<dbReference type="SUPFAM" id="SSF52218">
    <property type="entry name" value="Flavoproteins"/>
    <property type="match status" value="1"/>
</dbReference>
<accession>A0A2V2N0X0</accession>
<keyword evidence="4" id="KW-0288">FMN</keyword>
<comment type="cofactor">
    <cofactor evidence="2">
        <name>[4Fe-4S] cluster</name>
        <dbReference type="ChEBI" id="CHEBI:49883"/>
    </cofactor>
</comment>
<sequence>MVKKIIAINGSPRKTWNTATLLQQVLDGAASKGAETELVHLYDLDYKGCTSCFACKLKDGKSYGRCAIRDELTPVLDKIKNVDALILGSPLYFGTVTGEMRCFMERLMFPYMVYAKPPQSLFGRTIPSAFVYTMNVSENVISEYGYDVHFKTNQSVLERLFGSCESLFSYETLQFEDYSKIVFSYCDPAERIERRKTVFPKDCEKAYNLGQRLVQTD</sequence>
<comment type="similarity">
    <text evidence="5">Belongs to the SsuE family. Isf subfamily.</text>
</comment>
<protein>
    <submittedName>
        <fullName evidence="7">Flavodoxin</fullName>
    </submittedName>
</protein>
<evidence type="ECO:0000256" key="1">
    <source>
        <dbReference type="ARBA" id="ARBA00001917"/>
    </source>
</evidence>
<evidence type="ECO:0000256" key="2">
    <source>
        <dbReference type="ARBA" id="ARBA00001966"/>
    </source>
</evidence>
<comment type="caution">
    <text evidence="7">The sequence shown here is derived from an EMBL/GenBank/DDBJ whole genome shotgun (WGS) entry which is preliminary data.</text>
</comment>
<evidence type="ECO:0000313" key="7">
    <source>
        <dbReference type="EMBL" id="PWR73812.1"/>
    </source>
</evidence>
<keyword evidence="8" id="KW-1185">Reference proteome</keyword>
<proteinExistence type="inferred from homology"/>
<feature type="domain" description="NADPH-dependent FMN reductase-like" evidence="6">
    <location>
        <begin position="4"/>
        <end position="117"/>
    </location>
</feature>
<dbReference type="InterPro" id="IPR029039">
    <property type="entry name" value="Flavoprotein-like_sf"/>
</dbReference>
<organism evidence="7 8">
    <name type="scientific">Methanospirillum lacunae</name>
    <dbReference type="NCBI Taxonomy" id="668570"/>
    <lineage>
        <taxon>Archaea</taxon>
        <taxon>Methanobacteriati</taxon>
        <taxon>Methanobacteriota</taxon>
        <taxon>Stenosarchaea group</taxon>
        <taxon>Methanomicrobia</taxon>
        <taxon>Methanomicrobiales</taxon>
        <taxon>Methanospirillaceae</taxon>
        <taxon>Methanospirillum</taxon>
    </lineage>
</organism>
<dbReference type="Proteomes" id="UP000245657">
    <property type="component" value="Unassembled WGS sequence"/>
</dbReference>
<dbReference type="InterPro" id="IPR051796">
    <property type="entry name" value="ISF_SsuE-like"/>
</dbReference>
<evidence type="ECO:0000256" key="4">
    <source>
        <dbReference type="ARBA" id="ARBA00022643"/>
    </source>
</evidence>
<evidence type="ECO:0000256" key="3">
    <source>
        <dbReference type="ARBA" id="ARBA00022630"/>
    </source>
</evidence>
<gene>
    <name evidence="7" type="ORF">DK846_01185</name>
</gene>
<dbReference type="OrthoDB" id="9059at2157"/>
<keyword evidence="3" id="KW-0285">Flavoprotein</keyword>
<evidence type="ECO:0000259" key="6">
    <source>
        <dbReference type="Pfam" id="PF03358"/>
    </source>
</evidence>